<dbReference type="Proteomes" id="UP000830925">
    <property type="component" value="Chromosome"/>
</dbReference>
<sequence>MRFSIRQLGGGTLLSLALVAPLMQGCTTVQDSRVVAAQQDMSFKTWLDGLLVQIKANPKYDRLPINSKAQEEQFLVWLHDAFRGEISKHDLMRNINSTYPGHEYETSYIVSRLP</sequence>
<name>A0AAE9HF06_ALCFA</name>
<dbReference type="EMBL" id="CP095873">
    <property type="protein sequence ID" value="UPL22107.1"/>
    <property type="molecule type" value="Genomic_DNA"/>
</dbReference>
<protein>
    <submittedName>
        <fullName evidence="1">Uncharacterized protein</fullName>
    </submittedName>
</protein>
<dbReference type="RefSeq" id="WP_035270526.1">
    <property type="nucleotide sequence ID" value="NZ_CP031747.1"/>
</dbReference>
<reference evidence="1" key="1">
    <citation type="submission" date="2022-04" db="EMBL/GenBank/DDBJ databases">
        <title>Genomic mining of Alcaligenes faecalis D334 producing ectoin and derivatives.</title>
        <authorList>
            <person name="Doan V.T."/>
            <person name="Quach N.T."/>
            <person name="Vu T.-H.-N."/>
            <person name="Phi Q.-T."/>
        </authorList>
    </citation>
    <scope>NUCLEOTIDE SEQUENCE</scope>
    <source>
        <strain evidence="1">D334</strain>
    </source>
</reference>
<proteinExistence type="predicted"/>
<dbReference type="PROSITE" id="PS51257">
    <property type="entry name" value="PROKAR_LIPOPROTEIN"/>
    <property type="match status" value="1"/>
</dbReference>
<evidence type="ECO:0000313" key="1">
    <source>
        <dbReference type="EMBL" id="UPL22107.1"/>
    </source>
</evidence>
<dbReference type="AlphaFoldDB" id="A0AAE9HF06"/>
<accession>A0AAE9HF06</accession>
<organism evidence="1 2">
    <name type="scientific">Alcaligenes faecalis</name>
    <dbReference type="NCBI Taxonomy" id="511"/>
    <lineage>
        <taxon>Bacteria</taxon>
        <taxon>Pseudomonadati</taxon>
        <taxon>Pseudomonadota</taxon>
        <taxon>Betaproteobacteria</taxon>
        <taxon>Burkholderiales</taxon>
        <taxon>Alcaligenaceae</taxon>
        <taxon>Alcaligenes</taxon>
    </lineage>
</organism>
<evidence type="ECO:0000313" key="2">
    <source>
        <dbReference type="Proteomes" id="UP000830925"/>
    </source>
</evidence>
<gene>
    <name evidence="1" type="ORF">MXF72_03220</name>
</gene>